<feature type="domain" description="DUF6535" evidence="3">
    <location>
        <begin position="114"/>
        <end position="252"/>
    </location>
</feature>
<comment type="caution">
    <text evidence="4">The sequence shown here is derived from an EMBL/GenBank/DDBJ whole genome shotgun (WGS) entry which is preliminary data.</text>
</comment>
<evidence type="ECO:0000313" key="5">
    <source>
        <dbReference type="Proteomes" id="UP000807353"/>
    </source>
</evidence>
<keyword evidence="2" id="KW-0812">Transmembrane</keyword>
<dbReference type="Pfam" id="PF20153">
    <property type="entry name" value="DUF6535"/>
    <property type="match status" value="1"/>
</dbReference>
<evidence type="ECO:0000256" key="2">
    <source>
        <dbReference type="SAM" id="Phobius"/>
    </source>
</evidence>
<accession>A0A9P6CMK7</accession>
<evidence type="ECO:0000256" key="1">
    <source>
        <dbReference type="SAM" id="MobiDB-lite"/>
    </source>
</evidence>
<dbReference type="Proteomes" id="UP000807353">
    <property type="component" value="Unassembled WGS sequence"/>
</dbReference>
<dbReference type="OrthoDB" id="3219854at2759"/>
<keyword evidence="2" id="KW-0472">Membrane</keyword>
<organism evidence="4 5">
    <name type="scientific">Collybia nuda</name>
    <dbReference type="NCBI Taxonomy" id="64659"/>
    <lineage>
        <taxon>Eukaryota</taxon>
        <taxon>Fungi</taxon>
        <taxon>Dikarya</taxon>
        <taxon>Basidiomycota</taxon>
        <taxon>Agaricomycotina</taxon>
        <taxon>Agaricomycetes</taxon>
        <taxon>Agaricomycetidae</taxon>
        <taxon>Agaricales</taxon>
        <taxon>Tricholomatineae</taxon>
        <taxon>Clitocybaceae</taxon>
        <taxon>Collybia</taxon>
    </lineage>
</organism>
<protein>
    <recommendedName>
        <fullName evidence="3">DUF6535 domain-containing protein</fullName>
    </recommendedName>
</protein>
<dbReference type="AlphaFoldDB" id="A0A9P6CMK7"/>
<evidence type="ECO:0000259" key="3">
    <source>
        <dbReference type="Pfam" id="PF20153"/>
    </source>
</evidence>
<proteinExistence type="predicted"/>
<dbReference type="EMBL" id="MU150237">
    <property type="protein sequence ID" value="KAF9467410.1"/>
    <property type="molecule type" value="Genomic_DNA"/>
</dbReference>
<keyword evidence="2" id="KW-1133">Transmembrane helix</keyword>
<reference evidence="4" key="1">
    <citation type="submission" date="2020-11" db="EMBL/GenBank/DDBJ databases">
        <authorList>
            <consortium name="DOE Joint Genome Institute"/>
            <person name="Ahrendt S."/>
            <person name="Riley R."/>
            <person name="Andreopoulos W."/>
            <person name="Labutti K."/>
            <person name="Pangilinan J."/>
            <person name="Ruiz-Duenas F.J."/>
            <person name="Barrasa J.M."/>
            <person name="Sanchez-Garcia M."/>
            <person name="Camarero S."/>
            <person name="Miyauchi S."/>
            <person name="Serrano A."/>
            <person name="Linde D."/>
            <person name="Babiker R."/>
            <person name="Drula E."/>
            <person name="Ayuso-Fernandez I."/>
            <person name="Pacheco R."/>
            <person name="Padilla G."/>
            <person name="Ferreira P."/>
            <person name="Barriuso J."/>
            <person name="Kellner H."/>
            <person name="Castanera R."/>
            <person name="Alfaro M."/>
            <person name="Ramirez L."/>
            <person name="Pisabarro A.G."/>
            <person name="Kuo A."/>
            <person name="Tritt A."/>
            <person name="Lipzen A."/>
            <person name="He G."/>
            <person name="Yan M."/>
            <person name="Ng V."/>
            <person name="Cullen D."/>
            <person name="Martin F."/>
            <person name="Rosso M.-N."/>
            <person name="Henrissat B."/>
            <person name="Hibbett D."/>
            <person name="Martinez A.T."/>
            <person name="Grigoriev I.V."/>
        </authorList>
    </citation>
    <scope>NUCLEOTIDE SEQUENCE</scope>
    <source>
        <strain evidence="4">CBS 247.69</strain>
    </source>
</reference>
<feature type="compositionally biased region" description="Low complexity" evidence="1">
    <location>
        <begin position="51"/>
        <end position="64"/>
    </location>
</feature>
<feature type="transmembrane region" description="Helical" evidence="2">
    <location>
        <begin position="134"/>
        <end position="151"/>
    </location>
</feature>
<feature type="transmembrane region" description="Helical" evidence="2">
    <location>
        <begin position="197"/>
        <end position="220"/>
    </location>
</feature>
<dbReference type="InterPro" id="IPR045338">
    <property type="entry name" value="DUF6535"/>
</dbReference>
<evidence type="ECO:0000313" key="4">
    <source>
        <dbReference type="EMBL" id="KAF9467410.1"/>
    </source>
</evidence>
<keyword evidence="5" id="KW-1185">Reference proteome</keyword>
<gene>
    <name evidence="4" type="ORF">BDZ94DRAFT_1037163</name>
</gene>
<feature type="region of interest" description="Disordered" evidence="1">
    <location>
        <begin position="26"/>
        <end position="73"/>
    </location>
</feature>
<sequence length="302" mass="34346">MPFTNPMRRASAPTATLRDLDLELQAGSALGEESHRHRFTTSRLSRPPYPGSSSSTEKSSPQLPDGVHGEDNHRHAERTLNNPAQSEPDWKPWKLNDPYLTEVPQDEQAMEKWVEAMKESDDGMCRGWTDQIDTLIIFAGLFSATVTAFTIESYRWLEETQADMVARLQLRALLNAAHDPAVDLLAPTTFRISPSSVLINTFWFASLTLALGAVVVSILCKQWLYEYQRYENLTVKEIFLIRGLRYRGLKACLGIISCGPSHLAWSTTARRCSHHHRHSWIHFPFYDYNNDSPLHSIHVSKI</sequence>
<name>A0A9P6CMK7_9AGAR</name>